<organism evidence="1">
    <name type="scientific">viral metagenome</name>
    <dbReference type="NCBI Taxonomy" id="1070528"/>
    <lineage>
        <taxon>unclassified sequences</taxon>
        <taxon>metagenomes</taxon>
        <taxon>organismal metagenomes</taxon>
    </lineage>
</organism>
<protein>
    <submittedName>
        <fullName evidence="1">Uncharacterized protein</fullName>
    </submittedName>
</protein>
<name>A0A6C0BE12_9ZZZZ</name>
<dbReference type="EMBL" id="MN739133">
    <property type="protein sequence ID" value="QHS90366.1"/>
    <property type="molecule type" value="Genomic_DNA"/>
</dbReference>
<proteinExistence type="predicted"/>
<evidence type="ECO:0000313" key="1">
    <source>
        <dbReference type="EMBL" id="QHS90366.1"/>
    </source>
</evidence>
<sequence length="1498" mass="177531">MNYKYIVNIINKYIVLYTLLMYGIVYEKDIEIYINNLIEFTRNQYLYSLKIDNFFDAQNNAITIKMLHICRNILKFLNKEINEKDIHYLETHKFIDDLSEDFINEYLKKKDKHHRIVKTVMILLIYKINDRKVIYQIIEDAENNDNEYIYIDIVEPTTDTLNFDNIEILLSKDDLFTGVAHDLWDFIEETNEINKDVLSDNDKINILFNSGVIVPILDDFLLYHKNTEKYELLGVSKKKEDTKLKNIISKINTVTELYSDITKKNKTIETNILNNFNPPMYNKKVVLRNNDEDIKIINKIINLQKKNTDIIDNFNDMCNFRRYVYVNFKDFEKDGFSNNFNKTVTSIRAVNFDTTSIFKQSASTKKLQLRVGSKESIGNVVGLMIPTVRPIQCIKTGDVININDIKSDNNIFNLFVKHIKKNNKNPIYWIFDLEKDNVKQNSVQKIVAKIYDKIVKDIYFKILDKIDKIDPDLVVQHSIKIIKYFEKNVLNVPLSKDMYDDIEKYIFEKKIKNKDEEIYEDDVLYGIEGNVIKLPTFNDKILESINNTIVVDLSKIDETGKIISKEIINGICQHNISWSDLNIIRKKDYANYHKRLYDYIQQYVILNTLEEYICKSCGYLIDIDRFIQDGVFDGERGFVTFTMPMDTNLEDIEEYARLNFTLKVMDKNMEKIASSVGIPYFVGSSSTIKWRRKGIIKNTIDMVKQNTQLLSGVFKERNQTKNSKYGIVNIFSNLFVFEMENSIYQSSSKDKDQEQYKLLKRNNIITYMMIYLILEINETHISFFTSDKKFNCDILAFDKTYKSLFDNLKIIKNSSFETALITDYKILCYMMYMISCRIAKHRLWYTTNMKETGMKAIILIQKYVINTCVDIMNSILENSFNAKSSYIFEIFRVRFYLKLNTLFNNDEYYDLLVKNTETTKLVIKRRTHLKEIDVLPEEYIYNNIKWRKDDGSKKYYHYDNKVKLEIYNVSNTTNCPNGKFHQWIERKESNTIYHTKCILCETELIVEPDKDNKKLIENFKTSTLHFLATTICLKSGSPHQYQYIVKDKIYVCLLCNLQQEHNYTDEELLVLQEKINNVMKERNTNYNLILDKTNNDIDKRQEIIDNLKKQITENYKKTFVDDFIDIVQDITGINASINLRYNMYIIDHDHLGALINDKITISDNDNKIKYNENHPFFKTNVIYYTNKTKNNVDVFYDAHTYKLIGYKELSKDFVSLSNSNKKIIINYSVYNKIKLLGYTGRYIEINNDIDEIRNICITRLDNLKKTIIEFQRIINKINNVHIGDITKNDTIEDPYFFTNNSNILIDKYVKKLNGIITNDIFIDYNINYVLEIDELKDIDINKQYVDAYYINKIDNVSEYLLCYIIENFSLMIQNNKTIRTQLSNFIIDFINMIFTNYNKENLQSIKEVRKYMHILKSDGFLRNIFNMSRDTTEGIYDEVIDDEEIDEVEKERRQDIDEELDALDIDAFVDENMDEDYLADGMDIESEFDRLMDFEDSY</sequence>
<reference evidence="1" key="1">
    <citation type="journal article" date="2020" name="Nature">
        <title>Giant virus diversity and host interactions through global metagenomics.</title>
        <authorList>
            <person name="Schulz F."/>
            <person name="Roux S."/>
            <person name="Paez-Espino D."/>
            <person name="Jungbluth S."/>
            <person name="Walsh D.A."/>
            <person name="Denef V.J."/>
            <person name="McMahon K.D."/>
            <person name="Konstantinidis K.T."/>
            <person name="Eloe-Fadrosh E.A."/>
            <person name="Kyrpides N.C."/>
            <person name="Woyke T."/>
        </authorList>
    </citation>
    <scope>NUCLEOTIDE SEQUENCE</scope>
    <source>
        <strain evidence="1">GVMAG-M-3300010160-60</strain>
    </source>
</reference>
<accession>A0A6C0BE12</accession>